<dbReference type="Proteomes" id="UP000271554">
    <property type="component" value="Chromosome"/>
</dbReference>
<reference evidence="1 2" key="1">
    <citation type="submission" date="2018-10" db="EMBL/GenBank/DDBJ databases">
        <title>Relationship between Morphology and Antimicrobial Activity in Streptomyces.</title>
        <authorList>
            <person name="Kang H.J."/>
            <person name="Kim S.B."/>
        </authorList>
    </citation>
    <scope>NUCLEOTIDE SEQUENCE [LARGE SCALE GENOMIC DNA]</scope>
    <source>
        <strain evidence="1 2">BH38</strain>
    </source>
</reference>
<proteinExistence type="predicted"/>
<keyword evidence="2" id="KW-1185">Reference proteome</keyword>
<organism evidence="1 2">
    <name type="scientific">Streptomyces hundungensis</name>
    <dbReference type="NCBI Taxonomy" id="1077946"/>
    <lineage>
        <taxon>Bacteria</taxon>
        <taxon>Bacillati</taxon>
        <taxon>Actinomycetota</taxon>
        <taxon>Actinomycetes</taxon>
        <taxon>Kitasatosporales</taxon>
        <taxon>Streptomycetaceae</taxon>
        <taxon>Streptomyces</taxon>
    </lineage>
</organism>
<sequence length="73" mass="8116">MADNWSPTMGSYAVDTADNRIGEARRLFRGSMYLVPPGGGAEWAAPPNRLRPPTDAEVWQARVWTRPVGSSWQ</sequence>
<evidence type="ECO:0000313" key="2">
    <source>
        <dbReference type="Proteomes" id="UP000271554"/>
    </source>
</evidence>
<evidence type="ECO:0000313" key="1">
    <source>
        <dbReference type="EMBL" id="AYG81834.1"/>
    </source>
</evidence>
<gene>
    <name evidence="1" type="ORF">DWB77_04001</name>
</gene>
<dbReference type="KEGG" id="shun:DWB77_04001"/>
<accession>A0A387HEI1</accession>
<dbReference type="EMBL" id="CP032698">
    <property type="protein sequence ID" value="AYG81834.1"/>
    <property type="molecule type" value="Genomic_DNA"/>
</dbReference>
<dbReference type="AlphaFoldDB" id="A0A387HEI1"/>
<protein>
    <submittedName>
        <fullName evidence="1">Uncharacterized protein</fullName>
    </submittedName>
</protein>
<name>A0A387HEI1_9ACTN</name>